<organism evidence="2">
    <name type="scientific">Candidatus Moduliflexus flocculans</name>
    <dbReference type="NCBI Taxonomy" id="1499966"/>
    <lineage>
        <taxon>Bacteria</taxon>
        <taxon>Candidatus Moduliflexota</taxon>
        <taxon>Candidatus Moduliflexia</taxon>
        <taxon>Candidatus Moduliflexales</taxon>
        <taxon>Candidatus Moduliflexaceae</taxon>
    </lineage>
</organism>
<protein>
    <submittedName>
        <fullName evidence="2">Uncharacterized protein</fullName>
    </submittedName>
</protein>
<keyword evidence="1" id="KW-1133">Transmembrane helix</keyword>
<feature type="transmembrane region" description="Helical" evidence="1">
    <location>
        <begin position="28"/>
        <end position="44"/>
    </location>
</feature>
<sequence>MKILKLILIVFGILIALSLVKKAIGLAVSFAFVVGVIAIVLFLLKKNT</sequence>
<keyword evidence="3" id="KW-1185">Reference proteome</keyword>
<dbReference type="EMBL" id="DF820457">
    <property type="protein sequence ID" value="GAK51260.1"/>
    <property type="molecule type" value="Genomic_DNA"/>
</dbReference>
<dbReference type="AlphaFoldDB" id="A0A081BLJ4"/>
<evidence type="ECO:0000313" key="3">
    <source>
        <dbReference type="Proteomes" id="UP000030700"/>
    </source>
</evidence>
<keyword evidence="1" id="KW-0812">Transmembrane</keyword>
<keyword evidence="1" id="KW-0472">Membrane</keyword>
<reference evidence="2" key="1">
    <citation type="journal article" date="2015" name="PeerJ">
        <title>First genomic representation of candidate bacterial phylum KSB3 points to enhanced environmental sensing as a trigger of wastewater bulking.</title>
        <authorList>
            <person name="Sekiguchi Y."/>
            <person name="Ohashi A."/>
            <person name="Parks D.H."/>
            <person name="Yamauchi T."/>
            <person name="Tyson G.W."/>
            <person name="Hugenholtz P."/>
        </authorList>
    </citation>
    <scope>NUCLEOTIDE SEQUENCE [LARGE SCALE GENOMIC DNA]</scope>
</reference>
<dbReference type="HOGENOM" id="CLU_3149842_0_0_0"/>
<name>A0A081BLJ4_9BACT</name>
<dbReference type="Proteomes" id="UP000030700">
    <property type="component" value="Unassembled WGS sequence"/>
</dbReference>
<dbReference type="STRING" id="1499966.U14_02503"/>
<accession>A0A081BLJ4</accession>
<gene>
    <name evidence="2" type="ORF">U14_02503</name>
</gene>
<evidence type="ECO:0000256" key="1">
    <source>
        <dbReference type="SAM" id="Phobius"/>
    </source>
</evidence>
<evidence type="ECO:0000313" key="2">
    <source>
        <dbReference type="EMBL" id="GAK51260.1"/>
    </source>
</evidence>
<proteinExistence type="predicted"/>